<organism evidence="2 3">
    <name type="scientific">Halolamina litorea</name>
    <dbReference type="NCBI Taxonomy" id="1515593"/>
    <lineage>
        <taxon>Archaea</taxon>
        <taxon>Methanobacteriati</taxon>
        <taxon>Methanobacteriota</taxon>
        <taxon>Stenosarchaea group</taxon>
        <taxon>Halobacteria</taxon>
        <taxon>Halobacteriales</taxon>
        <taxon>Haloferacaceae</taxon>
    </lineage>
</organism>
<evidence type="ECO:0000313" key="2">
    <source>
        <dbReference type="EMBL" id="MFD1567385.1"/>
    </source>
</evidence>
<comment type="caution">
    <text evidence="2">The sequence shown here is derived from an EMBL/GenBank/DDBJ whole genome shotgun (WGS) entry which is preliminary data.</text>
</comment>
<dbReference type="EMBL" id="JBHUCZ010000003">
    <property type="protein sequence ID" value="MFD1567385.1"/>
    <property type="molecule type" value="Genomic_DNA"/>
</dbReference>
<dbReference type="Gene3D" id="3.40.47.10">
    <property type="match status" value="1"/>
</dbReference>
<keyword evidence="3" id="KW-1185">Reference proteome</keyword>
<feature type="non-terminal residue" evidence="2">
    <location>
        <position position="37"/>
    </location>
</feature>
<protein>
    <submittedName>
        <fullName evidence="2">Uncharacterized protein</fullName>
    </submittedName>
</protein>
<keyword evidence="1" id="KW-0414">Isoprene biosynthesis</keyword>
<gene>
    <name evidence="2" type="ORF">ACFSAU_07755</name>
</gene>
<dbReference type="RefSeq" id="WP_379821828.1">
    <property type="nucleotide sequence ID" value="NZ_JBHUCZ010000003.1"/>
</dbReference>
<accession>A0ABD6BRF1</accession>
<dbReference type="Proteomes" id="UP001597139">
    <property type="component" value="Unassembled WGS sequence"/>
</dbReference>
<proteinExistence type="predicted"/>
<dbReference type="AlphaFoldDB" id="A0ABD6BRF1"/>
<evidence type="ECO:0000256" key="1">
    <source>
        <dbReference type="ARBA" id="ARBA00023229"/>
    </source>
</evidence>
<name>A0ABD6BRF1_9EURY</name>
<dbReference type="GO" id="GO:0008299">
    <property type="term" value="P:isoprenoid biosynthetic process"/>
    <property type="evidence" value="ECO:0007669"/>
    <property type="project" value="UniProtKB-KW"/>
</dbReference>
<evidence type="ECO:0000313" key="3">
    <source>
        <dbReference type="Proteomes" id="UP001597139"/>
    </source>
</evidence>
<sequence>MERVAIVGASMTPFGDREGEWLRDLLAEVVAECLDDA</sequence>
<dbReference type="InterPro" id="IPR016039">
    <property type="entry name" value="Thiolase-like"/>
</dbReference>
<reference evidence="2 3" key="1">
    <citation type="journal article" date="2019" name="Int. J. Syst. Evol. Microbiol.">
        <title>The Global Catalogue of Microorganisms (GCM) 10K type strain sequencing project: providing services to taxonomists for standard genome sequencing and annotation.</title>
        <authorList>
            <consortium name="The Broad Institute Genomics Platform"/>
            <consortium name="The Broad Institute Genome Sequencing Center for Infectious Disease"/>
            <person name="Wu L."/>
            <person name="Ma J."/>
        </authorList>
    </citation>
    <scope>NUCLEOTIDE SEQUENCE [LARGE SCALE GENOMIC DNA]</scope>
    <source>
        <strain evidence="2 3">CGMCC 1.12859</strain>
    </source>
</reference>